<dbReference type="OrthoDB" id="10027016at2759"/>
<dbReference type="GO" id="GO:0004674">
    <property type="term" value="F:protein serine/threonine kinase activity"/>
    <property type="evidence" value="ECO:0007669"/>
    <property type="project" value="UniProtKB-KW"/>
</dbReference>
<feature type="compositionally biased region" description="Polar residues" evidence="5">
    <location>
        <begin position="231"/>
        <end position="242"/>
    </location>
</feature>
<keyword evidence="2" id="KW-0597">Phosphoprotein</keyword>
<evidence type="ECO:0000313" key="7">
    <source>
        <dbReference type="EMBL" id="KAJ8026079.1"/>
    </source>
</evidence>
<dbReference type="PANTHER" id="PTHR46538">
    <property type="entry name" value="PROTEIN KINASE DOMAIN-CONTAINING PROTEIN"/>
    <property type="match status" value="1"/>
</dbReference>
<feature type="compositionally biased region" description="Basic and acidic residues" evidence="5">
    <location>
        <begin position="534"/>
        <end position="557"/>
    </location>
</feature>
<organism evidence="7 8">
    <name type="scientific">Holothuria leucospilota</name>
    <name type="common">Black long sea cucumber</name>
    <name type="synonym">Mertensiothuria leucospilota</name>
    <dbReference type="NCBI Taxonomy" id="206669"/>
    <lineage>
        <taxon>Eukaryota</taxon>
        <taxon>Metazoa</taxon>
        <taxon>Echinodermata</taxon>
        <taxon>Eleutherozoa</taxon>
        <taxon>Echinozoa</taxon>
        <taxon>Holothuroidea</taxon>
        <taxon>Aspidochirotacea</taxon>
        <taxon>Aspidochirotida</taxon>
        <taxon>Holothuriidae</taxon>
        <taxon>Holothuria</taxon>
    </lineage>
</organism>
<dbReference type="SUPFAM" id="SSF56112">
    <property type="entry name" value="Protein kinase-like (PK-like)"/>
    <property type="match status" value="1"/>
</dbReference>
<sequence length="848" mass="98049">MAQLLGWKKTLEITKTSSCENIAKGGGCNTPGCEEKKIHVEVETLGRRIVSEDMCECCTLLFELVRSKQFSDFIAKCLDKNPETRPSAAELLEHPWLADADDTKPIKQLLLEAKADLEVFYEDLPEDQQPQDDKSSLGSLDQISNHVPSSPVTPTPRLSNVFPQDEEITPIPKKSPQRELTRESSVSDEGIEANGSDESPEKTSEIDRVGENVIPPPAAPDSETSEGIKDMQTNQNGESVPSETDDTTMLDASSTNDLLTHSGTNSKSLNGTASPAITKVFLGDPSALQKSPSDPGLFRKEDKVPSLIPMANGSMQNIPSQTPEQTTKRLDSLKRTLDVGDQKGSVASRSSALSDVTTDSAEFDAASSDGLSTDSKRKSVEPTPRPNFKTLKKTRKFVMDGKVVTMTTSRVVKEGAEDLTRKKKEERKKELREMRRLRQGEAKELNILASKILQHMEQLKKKHQAEKEALTRKYSTEIEALNRQQKSEVEKLENSQQSERRSKAKLLRQQQDKEYKAFKEVQKKQAKMQLSKGMSKDELRKKKEENTVKQEEEERQFLTRQSEEIERQMKEAEEEHKRRVFTLEHKFLNDKHQKLRARESAIWEMEERHLKERHQIDKNQLKDMFYLQRHHMVLRQERETEQLKIDCDKEEQDLKQRHSQEKRRLPRNLRNESRTRREMFKKKIHIEHPDWRPEQESSALKEFEENEKKRSKAEAGKQEQKHRKQLEELTRRHSQSQGELQSEHNEKRKTLMEQETQKLKEKEQAHIKEIKEWKENLRPRKKALEDTFRAELSQQDQFYAHDLSDDKLPDQLPGDAFRNSYHEKENGAYEADKRYPPSHPRRLLDGYP</sequence>
<dbReference type="InterPro" id="IPR051585">
    <property type="entry name" value="STE20_Ser/Thr_Kinases"/>
</dbReference>
<dbReference type="InterPro" id="IPR022165">
    <property type="entry name" value="PKK"/>
</dbReference>
<dbReference type="PROSITE" id="PS50011">
    <property type="entry name" value="PROTEIN_KINASE_DOM"/>
    <property type="match status" value="1"/>
</dbReference>
<evidence type="ECO:0000256" key="3">
    <source>
        <dbReference type="ARBA" id="ARBA00022679"/>
    </source>
</evidence>
<keyword evidence="4 7" id="KW-0418">Kinase</keyword>
<feature type="compositionally biased region" description="Basic and acidic residues" evidence="5">
    <location>
        <begin position="485"/>
        <end position="501"/>
    </location>
</feature>
<comment type="caution">
    <text evidence="7">The sequence shown here is derived from an EMBL/GenBank/DDBJ whole genome shotgun (WGS) entry which is preliminary data.</text>
</comment>
<feature type="region of interest" description="Disordered" evidence="5">
    <location>
        <begin position="335"/>
        <end position="392"/>
    </location>
</feature>
<feature type="region of interest" description="Disordered" evidence="5">
    <location>
        <begin position="651"/>
        <end position="763"/>
    </location>
</feature>
<evidence type="ECO:0000256" key="5">
    <source>
        <dbReference type="SAM" id="MobiDB-lite"/>
    </source>
</evidence>
<dbReference type="InterPro" id="IPR000719">
    <property type="entry name" value="Prot_kinase_dom"/>
</dbReference>
<feature type="region of interest" description="Disordered" evidence="5">
    <location>
        <begin position="522"/>
        <end position="557"/>
    </location>
</feature>
<feature type="compositionally biased region" description="Basic and acidic residues" evidence="5">
    <location>
        <begin position="741"/>
        <end position="763"/>
    </location>
</feature>
<evidence type="ECO:0000256" key="4">
    <source>
        <dbReference type="ARBA" id="ARBA00022777"/>
    </source>
</evidence>
<feature type="domain" description="Protein kinase" evidence="6">
    <location>
        <begin position="1"/>
        <end position="97"/>
    </location>
</feature>
<dbReference type="PANTHER" id="PTHR46538:SF3">
    <property type="entry name" value="PROTEIN KINASE DOMAIN-CONTAINING PROTEIN"/>
    <property type="match status" value="1"/>
</dbReference>
<dbReference type="EMBL" id="JAIZAY010000017">
    <property type="protein sequence ID" value="KAJ8026079.1"/>
    <property type="molecule type" value="Genomic_DNA"/>
</dbReference>
<evidence type="ECO:0000313" key="8">
    <source>
        <dbReference type="Proteomes" id="UP001152320"/>
    </source>
</evidence>
<keyword evidence="1" id="KW-0723">Serine/threonine-protein kinase</keyword>
<protein>
    <submittedName>
        <fullName evidence="7">Serine/threonine-protein kinase 10</fullName>
    </submittedName>
</protein>
<feature type="compositionally biased region" description="Basic and acidic residues" evidence="5">
    <location>
        <begin position="199"/>
        <end position="210"/>
    </location>
</feature>
<name>A0A9Q0YPB4_HOLLE</name>
<feature type="compositionally biased region" description="Basic and acidic residues" evidence="5">
    <location>
        <begin position="651"/>
        <end position="678"/>
    </location>
</feature>
<feature type="compositionally biased region" description="Polar residues" evidence="5">
    <location>
        <begin position="250"/>
        <end position="273"/>
    </location>
</feature>
<keyword evidence="3" id="KW-0808">Transferase</keyword>
<evidence type="ECO:0000259" key="6">
    <source>
        <dbReference type="PROSITE" id="PS50011"/>
    </source>
</evidence>
<feature type="compositionally biased region" description="Polar residues" evidence="5">
    <location>
        <begin position="345"/>
        <end position="360"/>
    </location>
</feature>
<feature type="region of interest" description="Disordered" evidence="5">
    <location>
        <begin position="480"/>
        <end position="510"/>
    </location>
</feature>
<keyword evidence="8" id="KW-1185">Reference proteome</keyword>
<feature type="compositionally biased region" description="Basic and acidic residues" evidence="5">
    <location>
        <begin position="686"/>
        <end position="731"/>
    </location>
</feature>
<feature type="compositionally biased region" description="Basic and acidic residues" evidence="5">
    <location>
        <begin position="820"/>
        <end position="835"/>
    </location>
</feature>
<dbReference type="AlphaFoldDB" id="A0A9Q0YPB4"/>
<gene>
    <name evidence="7" type="ORF">HOLleu_33817</name>
</gene>
<dbReference type="Pfam" id="PF12474">
    <property type="entry name" value="PKK"/>
    <property type="match status" value="2"/>
</dbReference>
<reference evidence="7" key="1">
    <citation type="submission" date="2021-10" db="EMBL/GenBank/DDBJ databases">
        <title>Tropical sea cucumber genome reveals ecological adaptation and Cuvierian tubules defense mechanism.</title>
        <authorList>
            <person name="Chen T."/>
        </authorList>
    </citation>
    <scope>NUCLEOTIDE SEQUENCE</scope>
    <source>
        <strain evidence="7">Nanhai2018</strain>
        <tissue evidence="7">Muscle</tissue>
    </source>
</reference>
<evidence type="ECO:0000256" key="1">
    <source>
        <dbReference type="ARBA" id="ARBA00022527"/>
    </source>
</evidence>
<feature type="region of interest" description="Disordered" evidence="5">
    <location>
        <begin position="800"/>
        <end position="848"/>
    </location>
</feature>
<dbReference type="Gene3D" id="1.10.510.10">
    <property type="entry name" value="Transferase(Phosphotransferase) domain 1"/>
    <property type="match status" value="1"/>
</dbReference>
<evidence type="ECO:0000256" key="2">
    <source>
        <dbReference type="ARBA" id="ARBA00022553"/>
    </source>
</evidence>
<feature type="compositionally biased region" description="Polar residues" evidence="5">
    <location>
        <begin position="136"/>
        <end position="162"/>
    </location>
</feature>
<dbReference type="InterPro" id="IPR011009">
    <property type="entry name" value="Kinase-like_dom_sf"/>
</dbReference>
<proteinExistence type="predicted"/>
<feature type="region of interest" description="Disordered" evidence="5">
    <location>
        <begin position="126"/>
        <end position="273"/>
    </location>
</feature>
<dbReference type="Proteomes" id="UP001152320">
    <property type="component" value="Chromosome 17"/>
</dbReference>
<dbReference type="GO" id="GO:0005524">
    <property type="term" value="F:ATP binding"/>
    <property type="evidence" value="ECO:0007669"/>
    <property type="project" value="InterPro"/>
</dbReference>
<accession>A0A9Q0YPB4</accession>